<organism evidence="1 2">
    <name type="scientific">Dreissena polymorpha</name>
    <name type="common">Zebra mussel</name>
    <name type="synonym">Mytilus polymorpha</name>
    <dbReference type="NCBI Taxonomy" id="45954"/>
    <lineage>
        <taxon>Eukaryota</taxon>
        <taxon>Metazoa</taxon>
        <taxon>Spiralia</taxon>
        <taxon>Lophotrochozoa</taxon>
        <taxon>Mollusca</taxon>
        <taxon>Bivalvia</taxon>
        <taxon>Autobranchia</taxon>
        <taxon>Heteroconchia</taxon>
        <taxon>Euheterodonta</taxon>
        <taxon>Imparidentia</taxon>
        <taxon>Neoheterodontei</taxon>
        <taxon>Myida</taxon>
        <taxon>Dreissenoidea</taxon>
        <taxon>Dreissenidae</taxon>
        <taxon>Dreissena</taxon>
    </lineage>
</organism>
<reference evidence="1" key="2">
    <citation type="submission" date="2020-11" db="EMBL/GenBank/DDBJ databases">
        <authorList>
            <person name="McCartney M.A."/>
            <person name="Auch B."/>
            <person name="Kono T."/>
            <person name="Mallez S."/>
            <person name="Becker A."/>
            <person name="Gohl D.M."/>
            <person name="Silverstein K.A.T."/>
            <person name="Koren S."/>
            <person name="Bechman K.B."/>
            <person name="Herman A."/>
            <person name="Abrahante J.E."/>
            <person name="Garbe J."/>
        </authorList>
    </citation>
    <scope>NUCLEOTIDE SEQUENCE</scope>
    <source>
        <strain evidence="1">Duluth1</strain>
        <tissue evidence="1">Whole animal</tissue>
    </source>
</reference>
<dbReference type="EMBL" id="JAIWYP010000004">
    <property type="protein sequence ID" value="KAH3832590.1"/>
    <property type="molecule type" value="Genomic_DNA"/>
</dbReference>
<keyword evidence="2" id="KW-1185">Reference proteome</keyword>
<comment type="caution">
    <text evidence="1">The sequence shown here is derived from an EMBL/GenBank/DDBJ whole genome shotgun (WGS) entry which is preliminary data.</text>
</comment>
<proteinExistence type="predicted"/>
<accession>A0A9D4QJ52</accession>
<name>A0A9D4QJ52_DREPO</name>
<gene>
    <name evidence="1" type="ORF">DPMN_105882</name>
</gene>
<evidence type="ECO:0000313" key="2">
    <source>
        <dbReference type="Proteomes" id="UP000828390"/>
    </source>
</evidence>
<evidence type="ECO:0000313" key="1">
    <source>
        <dbReference type="EMBL" id="KAH3832590.1"/>
    </source>
</evidence>
<dbReference type="AlphaFoldDB" id="A0A9D4QJ52"/>
<protein>
    <submittedName>
        <fullName evidence="1">Uncharacterized protein</fullName>
    </submittedName>
</protein>
<dbReference type="Proteomes" id="UP000828390">
    <property type="component" value="Unassembled WGS sequence"/>
</dbReference>
<reference evidence="1" key="1">
    <citation type="journal article" date="2019" name="bioRxiv">
        <title>The Genome of the Zebra Mussel, Dreissena polymorpha: A Resource for Invasive Species Research.</title>
        <authorList>
            <person name="McCartney M.A."/>
            <person name="Auch B."/>
            <person name="Kono T."/>
            <person name="Mallez S."/>
            <person name="Zhang Y."/>
            <person name="Obille A."/>
            <person name="Becker A."/>
            <person name="Abrahante J.E."/>
            <person name="Garbe J."/>
            <person name="Badalamenti J.P."/>
            <person name="Herman A."/>
            <person name="Mangelson H."/>
            <person name="Liachko I."/>
            <person name="Sullivan S."/>
            <person name="Sone E.D."/>
            <person name="Koren S."/>
            <person name="Silverstein K.A.T."/>
            <person name="Beckman K.B."/>
            <person name="Gohl D.M."/>
        </authorList>
    </citation>
    <scope>NUCLEOTIDE SEQUENCE</scope>
    <source>
        <strain evidence="1">Duluth1</strain>
        <tissue evidence="1">Whole animal</tissue>
    </source>
</reference>
<sequence length="57" mass="5836">MALWQKAEIVDFPGCAVSKLCGSHTGLVAKVGSDQFCVVAEFCCSPVTTSTVVGCGP</sequence>